<evidence type="ECO:0000256" key="2">
    <source>
        <dbReference type="ARBA" id="ARBA00022833"/>
    </source>
</evidence>
<dbReference type="GO" id="GO:0002100">
    <property type="term" value="P:tRNA wobble adenosine to inosine editing"/>
    <property type="evidence" value="ECO:0007669"/>
    <property type="project" value="InterPro"/>
</dbReference>
<dbReference type="SUPFAM" id="SSF53927">
    <property type="entry name" value="Cytidine deaminase-like"/>
    <property type="match status" value="1"/>
</dbReference>
<feature type="domain" description="CMP/dCMP-type deaminase" evidence="3">
    <location>
        <begin position="1"/>
        <end position="110"/>
    </location>
</feature>
<dbReference type="Proteomes" id="UP000606463">
    <property type="component" value="Unassembled WGS sequence"/>
</dbReference>
<dbReference type="PANTHER" id="PTHR11079">
    <property type="entry name" value="CYTOSINE DEAMINASE FAMILY MEMBER"/>
    <property type="match status" value="1"/>
</dbReference>
<keyword evidence="2" id="KW-0862">Zinc</keyword>
<name>A0A9D0YPS6_AQUAO</name>
<evidence type="ECO:0000256" key="1">
    <source>
        <dbReference type="ARBA" id="ARBA00022723"/>
    </source>
</evidence>
<dbReference type="PANTHER" id="PTHR11079:SF202">
    <property type="entry name" value="TRNA-SPECIFIC ADENOSINE DEAMINASE"/>
    <property type="match status" value="1"/>
</dbReference>
<evidence type="ECO:0000313" key="4">
    <source>
        <dbReference type="EMBL" id="HIP98476.1"/>
    </source>
</evidence>
<dbReference type="PROSITE" id="PS51747">
    <property type="entry name" value="CYT_DCMP_DEAMINASES_2"/>
    <property type="match status" value="1"/>
</dbReference>
<reference evidence="4" key="1">
    <citation type="journal article" date="2020" name="ISME J.">
        <title>Gammaproteobacteria mediating utilization of methyl-, sulfur- and petroleum organic compounds in deep ocean hydrothermal plumes.</title>
        <authorList>
            <person name="Zhou Z."/>
            <person name="Liu Y."/>
            <person name="Pan J."/>
            <person name="Cron B.R."/>
            <person name="Toner B.M."/>
            <person name="Anantharaman K."/>
            <person name="Breier J.A."/>
            <person name="Dick G.J."/>
            <person name="Li M."/>
        </authorList>
    </citation>
    <scope>NUCLEOTIDE SEQUENCE</scope>
    <source>
        <strain evidence="4">SZUA-1501</strain>
    </source>
</reference>
<dbReference type="Pfam" id="PF00383">
    <property type="entry name" value="dCMP_cyt_deam_1"/>
    <property type="match status" value="1"/>
</dbReference>
<dbReference type="InterPro" id="IPR002125">
    <property type="entry name" value="CMP_dCMP_dom"/>
</dbReference>
<dbReference type="InterPro" id="IPR016193">
    <property type="entry name" value="Cytidine_deaminase-like"/>
</dbReference>
<dbReference type="AlphaFoldDB" id="A0A9D0YPS6"/>
<dbReference type="InterPro" id="IPR016192">
    <property type="entry name" value="APOBEC/CMP_deaminase_Zn-bd"/>
</dbReference>
<keyword evidence="1" id="KW-0479">Metal-binding</keyword>
<dbReference type="PROSITE" id="PS00903">
    <property type="entry name" value="CYT_DCMP_DEAMINASES_1"/>
    <property type="match status" value="1"/>
</dbReference>
<dbReference type="GO" id="GO:0052717">
    <property type="term" value="F:tRNA-specific adenosine-34 deaminase activity"/>
    <property type="evidence" value="ECO:0007669"/>
    <property type="project" value="UniProtKB-EC"/>
</dbReference>
<evidence type="ECO:0000313" key="5">
    <source>
        <dbReference type="Proteomes" id="UP000606463"/>
    </source>
</evidence>
<protein>
    <submittedName>
        <fullName evidence="4">Nucleoside deaminase</fullName>
    </submittedName>
</protein>
<proteinExistence type="predicted"/>
<dbReference type="EMBL" id="DQVE01000042">
    <property type="protein sequence ID" value="HIP98476.1"/>
    <property type="molecule type" value="Genomic_DNA"/>
</dbReference>
<dbReference type="GO" id="GO:0008270">
    <property type="term" value="F:zinc ion binding"/>
    <property type="evidence" value="ECO:0007669"/>
    <property type="project" value="InterPro"/>
</dbReference>
<sequence>MKQFFVKIALEEAKKALKTGDVPVGCVITYKGEIIAKDRNKVEELSDPTAHAEILAISTASKKIGIKKLRECEIYVTLEPCPMCAGAIALAGFKKLYFGAFNLKHGAVANRFFIAEEYQIPWEHIPCKECEKLLKEFFKKVRKGSFKLYNL</sequence>
<evidence type="ECO:0000259" key="3">
    <source>
        <dbReference type="PROSITE" id="PS51747"/>
    </source>
</evidence>
<gene>
    <name evidence="4" type="ORF">EYH37_03835</name>
</gene>
<accession>A0A9D0YPS6</accession>
<dbReference type="CDD" id="cd01285">
    <property type="entry name" value="nucleoside_deaminase"/>
    <property type="match status" value="1"/>
</dbReference>
<organism evidence="4 5">
    <name type="scientific">Aquifex aeolicus</name>
    <dbReference type="NCBI Taxonomy" id="63363"/>
    <lineage>
        <taxon>Bacteria</taxon>
        <taxon>Pseudomonadati</taxon>
        <taxon>Aquificota</taxon>
        <taxon>Aquificia</taxon>
        <taxon>Aquificales</taxon>
        <taxon>Aquificaceae</taxon>
        <taxon>Aquifex</taxon>
    </lineage>
</organism>
<dbReference type="Gene3D" id="3.40.140.10">
    <property type="entry name" value="Cytidine Deaminase, domain 2"/>
    <property type="match status" value="1"/>
</dbReference>
<comment type="caution">
    <text evidence="4">The sequence shown here is derived from an EMBL/GenBank/DDBJ whole genome shotgun (WGS) entry which is preliminary data.</text>
</comment>